<accession>A0A8T1W7V0</accession>
<evidence type="ECO:0000313" key="1">
    <source>
        <dbReference type="EMBL" id="KAG7389587.1"/>
    </source>
</evidence>
<comment type="caution">
    <text evidence="1">The sequence shown here is derived from an EMBL/GenBank/DDBJ whole genome shotgun (WGS) entry which is preliminary data.</text>
</comment>
<protein>
    <submittedName>
        <fullName evidence="1">Uncharacterized protein</fullName>
    </submittedName>
</protein>
<proteinExistence type="predicted"/>
<dbReference type="OrthoDB" id="73411at2759"/>
<organism evidence="1 2">
    <name type="scientific">Phytophthora boehmeriae</name>
    <dbReference type="NCBI Taxonomy" id="109152"/>
    <lineage>
        <taxon>Eukaryota</taxon>
        <taxon>Sar</taxon>
        <taxon>Stramenopiles</taxon>
        <taxon>Oomycota</taxon>
        <taxon>Peronosporomycetes</taxon>
        <taxon>Peronosporales</taxon>
        <taxon>Peronosporaceae</taxon>
        <taxon>Phytophthora</taxon>
    </lineage>
</organism>
<dbReference type="EMBL" id="JAGDFL010000405">
    <property type="protein sequence ID" value="KAG7389587.1"/>
    <property type="molecule type" value="Genomic_DNA"/>
</dbReference>
<dbReference type="AlphaFoldDB" id="A0A8T1W7V0"/>
<gene>
    <name evidence="1" type="ORF">PHYBOEH_007405</name>
</gene>
<keyword evidence="2" id="KW-1185">Reference proteome</keyword>
<evidence type="ECO:0000313" key="2">
    <source>
        <dbReference type="Proteomes" id="UP000693981"/>
    </source>
</evidence>
<name>A0A8T1W7V0_9STRA</name>
<sequence length="231" mass="26150">MTEQVLRDFELLLMTKHRFALADVVVCMQRTVQDLHEVERSLTVAAASVLSYPDSDKICADTLGRISGQLEHLVGIAPTFLGEQEVAEFINALRDFERLSEGLETDMMPDIMKLHRAMTSISGDMTLLSEAVARSKSVCGLMTEKRDYLMRFLEEAVQVLENSNSRRVVQYGNTVEQLTAEFKLALEDEHLQSAKQLRFGIQAIETSMSTMLLPHFEICRTITTAYELVHF</sequence>
<dbReference type="Proteomes" id="UP000693981">
    <property type="component" value="Unassembled WGS sequence"/>
</dbReference>
<reference evidence="1" key="1">
    <citation type="submission" date="2021-02" db="EMBL/GenBank/DDBJ databases">
        <authorList>
            <person name="Palmer J.M."/>
        </authorList>
    </citation>
    <scope>NUCLEOTIDE SEQUENCE</scope>
    <source>
        <strain evidence="1">SCRP23</strain>
    </source>
</reference>